<sequence>MTAYREFEAHHRQALWESAHVLQIIVGPSRAKDPRLSFFYEERRRRRSWSSPQWKVVLRIVLEILVGGQCDLDILLDPFFLHFPGRFETSWWYPGFGRRQNNIPKLASALHLADSADPWRSQYRAAIADHPGSSIDRLRTKFVAQ</sequence>
<dbReference type="Proteomes" id="UP001162060">
    <property type="component" value="Unassembled WGS sequence"/>
</dbReference>
<dbReference type="EMBL" id="CAKLBY020000193">
    <property type="protein sequence ID" value="CAK7933056.1"/>
    <property type="molecule type" value="Genomic_DNA"/>
</dbReference>
<gene>
    <name evidence="1" type="ORF">PM001_LOCUS18206</name>
</gene>
<reference evidence="1" key="1">
    <citation type="submission" date="2024-01" db="EMBL/GenBank/DDBJ databases">
        <authorList>
            <person name="Webb A."/>
        </authorList>
    </citation>
    <scope>NUCLEOTIDE SEQUENCE</scope>
    <source>
        <strain evidence="1">Pm1</strain>
    </source>
</reference>
<evidence type="ECO:0000313" key="1">
    <source>
        <dbReference type="EMBL" id="CAK7933056.1"/>
    </source>
</evidence>
<comment type="caution">
    <text evidence="1">The sequence shown here is derived from an EMBL/GenBank/DDBJ whole genome shotgun (WGS) entry which is preliminary data.</text>
</comment>
<evidence type="ECO:0000313" key="2">
    <source>
        <dbReference type="Proteomes" id="UP001162060"/>
    </source>
</evidence>
<protein>
    <submittedName>
        <fullName evidence="1">Uncharacterized protein</fullName>
    </submittedName>
</protein>
<organism evidence="1 2">
    <name type="scientific">Peronospora matthiolae</name>
    <dbReference type="NCBI Taxonomy" id="2874970"/>
    <lineage>
        <taxon>Eukaryota</taxon>
        <taxon>Sar</taxon>
        <taxon>Stramenopiles</taxon>
        <taxon>Oomycota</taxon>
        <taxon>Peronosporomycetes</taxon>
        <taxon>Peronosporales</taxon>
        <taxon>Peronosporaceae</taxon>
        <taxon>Peronospora</taxon>
    </lineage>
</organism>
<name>A0AAV1UFL6_9STRA</name>
<accession>A0AAV1UFL6</accession>
<proteinExistence type="predicted"/>
<dbReference type="AlphaFoldDB" id="A0AAV1UFL6"/>